<protein>
    <recommendedName>
        <fullName evidence="1">2EXR domain-containing protein</fullName>
    </recommendedName>
</protein>
<dbReference type="Pfam" id="PF20150">
    <property type="entry name" value="2EXR"/>
    <property type="match status" value="1"/>
</dbReference>
<dbReference type="Proteomes" id="UP000215453">
    <property type="component" value="Chromosome 5"/>
</dbReference>
<dbReference type="AlphaFoldDB" id="A0A1Y6LNH3"/>
<dbReference type="PANTHER" id="PTHR42085">
    <property type="entry name" value="F-BOX DOMAIN-CONTAINING PROTEIN"/>
    <property type="match status" value="1"/>
</dbReference>
<evidence type="ECO:0000259" key="1">
    <source>
        <dbReference type="Pfam" id="PF20150"/>
    </source>
</evidence>
<sequence length="294" mass="33325">MTELSLTRRAMAKLRTGDCELTGVLYNGGDFEQWAAKTDGHLRIKGLSGFGWSRESPRHCPFSDKSRAQTAILFLVDCAITSRLTSDDFYDADLRDLWKTLRELSRPFKFMDLPIELRVKVYELLPRMRSPRGRGQEGKQQSELPPILTVCRKIRKEALPVFFSLARFSESCLDAMPDNSIPELRTRLVSLNGSFPAGMLQHIRRFELCFEKYDPGSGNKWACIEFGFCAKSGLSIANETFGETGLTDESLEELHRAMDQLEEFRSATSLQGELLIMVALATIALYEKGLIKYD</sequence>
<organism evidence="2 3">
    <name type="scientific">Zymoseptoria tritici ST99CH_1A5</name>
    <dbReference type="NCBI Taxonomy" id="1276529"/>
    <lineage>
        <taxon>Eukaryota</taxon>
        <taxon>Fungi</taxon>
        <taxon>Dikarya</taxon>
        <taxon>Ascomycota</taxon>
        <taxon>Pezizomycotina</taxon>
        <taxon>Dothideomycetes</taxon>
        <taxon>Dothideomycetidae</taxon>
        <taxon>Mycosphaerellales</taxon>
        <taxon>Mycosphaerellaceae</taxon>
        <taxon>Zymoseptoria</taxon>
    </lineage>
</organism>
<dbReference type="EMBL" id="LT882680">
    <property type="protein sequence ID" value="SMY24990.1"/>
    <property type="molecule type" value="Genomic_DNA"/>
</dbReference>
<proteinExistence type="predicted"/>
<feature type="domain" description="2EXR" evidence="1">
    <location>
        <begin position="109"/>
        <end position="163"/>
    </location>
</feature>
<evidence type="ECO:0000313" key="2">
    <source>
        <dbReference type="EMBL" id="SMY24990.1"/>
    </source>
</evidence>
<dbReference type="PANTHER" id="PTHR42085:SF2">
    <property type="entry name" value="F-BOX DOMAIN-CONTAINING PROTEIN"/>
    <property type="match status" value="1"/>
</dbReference>
<reference evidence="2 3" key="1">
    <citation type="submission" date="2016-10" db="EMBL/GenBank/DDBJ databases">
        <authorList>
            <person name="Varghese N."/>
        </authorList>
    </citation>
    <scope>NUCLEOTIDE SEQUENCE [LARGE SCALE GENOMIC DNA]</scope>
</reference>
<evidence type="ECO:0000313" key="3">
    <source>
        <dbReference type="Proteomes" id="UP000215453"/>
    </source>
</evidence>
<dbReference type="InterPro" id="IPR038883">
    <property type="entry name" value="AN11006-like"/>
</dbReference>
<dbReference type="InterPro" id="IPR045518">
    <property type="entry name" value="2EXR"/>
</dbReference>
<gene>
    <name evidence="2" type="ORF">ZT1A5_G6432</name>
</gene>
<accession>A0A1Y6LNH3</accession>
<name>A0A1Y6LNH3_ZYMTR</name>